<evidence type="ECO:0000313" key="3">
    <source>
        <dbReference type="Proteomes" id="UP001144205"/>
    </source>
</evidence>
<dbReference type="RefSeq" id="WP_281842248.1">
    <property type="nucleotide sequence ID" value="NZ_BROH01000005.1"/>
</dbReference>
<sequence length="110" mass="11412">MDWAIFLGVTLLASVLVALVARDIAARMARAGGEPEFTAILLAIVISAVVLLGASRLAVAVDWLYARAGVDAATAIGGQFRVAAFAASFVPIAAYVLTFLGTFRRVKGTS</sequence>
<comment type="caution">
    <text evidence="2">The sequence shown here is derived from an EMBL/GenBank/DDBJ whole genome shotgun (WGS) entry which is preliminary data.</text>
</comment>
<feature type="transmembrane region" description="Helical" evidence="1">
    <location>
        <begin position="6"/>
        <end position="25"/>
    </location>
</feature>
<name>A0ABQ5LUA4_9RHOB</name>
<dbReference type="EMBL" id="BROH01000005">
    <property type="protein sequence ID" value="GKY88203.1"/>
    <property type="molecule type" value="Genomic_DNA"/>
</dbReference>
<keyword evidence="3" id="KW-1185">Reference proteome</keyword>
<evidence type="ECO:0000256" key="1">
    <source>
        <dbReference type="SAM" id="Phobius"/>
    </source>
</evidence>
<proteinExistence type="predicted"/>
<keyword evidence="1" id="KW-0812">Transmembrane</keyword>
<organism evidence="2 3">
    <name type="scientific">Sinisalibacter aestuarii</name>
    <dbReference type="NCBI Taxonomy" id="2949426"/>
    <lineage>
        <taxon>Bacteria</taxon>
        <taxon>Pseudomonadati</taxon>
        <taxon>Pseudomonadota</taxon>
        <taxon>Alphaproteobacteria</taxon>
        <taxon>Rhodobacterales</taxon>
        <taxon>Roseobacteraceae</taxon>
        <taxon>Sinisalibacter</taxon>
    </lineage>
</organism>
<evidence type="ECO:0000313" key="2">
    <source>
        <dbReference type="EMBL" id="GKY88203.1"/>
    </source>
</evidence>
<keyword evidence="1" id="KW-0472">Membrane</keyword>
<keyword evidence="1" id="KW-1133">Transmembrane helix</keyword>
<feature type="transmembrane region" description="Helical" evidence="1">
    <location>
        <begin position="79"/>
        <end position="103"/>
    </location>
</feature>
<dbReference type="Proteomes" id="UP001144205">
    <property type="component" value="Unassembled WGS sequence"/>
</dbReference>
<reference evidence="2" key="1">
    <citation type="journal article" date="2023" name="Int. J. Syst. Evol. Microbiol.">
        <title>Sinisalibacter aestuarii sp. nov., isolated from estuarine sediment of the Arakawa River.</title>
        <authorList>
            <person name="Arafat S.T."/>
            <person name="Hirano S."/>
            <person name="Sato A."/>
            <person name="Takeuchi K."/>
            <person name="Yasuda T."/>
            <person name="Terahara T."/>
            <person name="Hamada M."/>
            <person name="Kobayashi T."/>
        </authorList>
    </citation>
    <scope>NUCLEOTIDE SEQUENCE</scope>
    <source>
        <strain evidence="2">B-399</strain>
    </source>
</reference>
<gene>
    <name evidence="2" type="ORF">STA1M1_20720</name>
</gene>
<feature type="transmembrane region" description="Helical" evidence="1">
    <location>
        <begin position="37"/>
        <end position="59"/>
    </location>
</feature>
<accession>A0ABQ5LUA4</accession>
<protein>
    <submittedName>
        <fullName evidence="2">Uncharacterized protein</fullName>
    </submittedName>
</protein>